<sequence length="85" mass="10182">MTDFFNFDEKFKVGTKVFIHNEYGVIIDFKEHGLSTVIRWDTLKENDFEDWFSMWGTFFDMGGEIINKNHQFKYINDDGSLKDKI</sequence>
<dbReference type="STRING" id="1302687.SAMN05444267_10063"/>
<proteinExistence type="predicted"/>
<dbReference type="AlphaFoldDB" id="A0A1M6TZW9"/>
<accession>A0A1M6TZW9</accession>
<evidence type="ECO:0000313" key="1">
    <source>
        <dbReference type="EMBL" id="SHK62496.1"/>
    </source>
</evidence>
<evidence type="ECO:0000313" key="2">
    <source>
        <dbReference type="Proteomes" id="UP000184364"/>
    </source>
</evidence>
<organism evidence="1 2">
    <name type="scientific">Chryseobacterium polytrichastri</name>
    <dbReference type="NCBI Taxonomy" id="1302687"/>
    <lineage>
        <taxon>Bacteria</taxon>
        <taxon>Pseudomonadati</taxon>
        <taxon>Bacteroidota</taxon>
        <taxon>Flavobacteriia</taxon>
        <taxon>Flavobacteriales</taxon>
        <taxon>Weeksellaceae</taxon>
        <taxon>Chryseobacterium group</taxon>
        <taxon>Chryseobacterium</taxon>
    </lineage>
</organism>
<dbReference type="OrthoDB" id="1262835at2"/>
<name>A0A1M6TZW9_9FLAO</name>
<dbReference type="RefSeq" id="WP_073291467.1">
    <property type="nucleotide sequence ID" value="NZ_FRAV01000006.1"/>
</dbReference>
<dbReference type="Proteomes" id="UP000184364">
    <property type="component" value="Unassembled WGS sequence"/>
</dbReference>
<gene>
    <name evidence="1" type="ORF">SAMN05444267_10063</name>
</gene>
<reference evidence="2" key="1">
    <citation type="submission" date="2016-11" db="EMBL/GenBank/DDBJ databases">
        <authorList>
            <person name="Varghese N."/>
            <person name="Submissions S."/>
        </authorList>
    </citation>
    <scope>NUCLEOTIDE SEQUENCE [LARGE SCALE GENOMIC DNA]</scope>
    <source>
        <strain evidence="2">DSM 26899</strain>
    </source>
</reference>
<keyword evidence="2" id="KW-1185">Reference proteome</keyword>
<protein>
    <submittedName>
        <fullName evidence="1">Uncharacterized protein</fullName>
    </submittedName>
</protein>
<dbReference type="EMBL" id="FRAV01000006">
    <property type="protein sequence ID" value="SHK62496.1"/>
    <property type="molecule type" value="Genomic_DNA"/>
</dbReference>